<evidence type="ECO:0000256" key="2">
    <source>
        <dbReference type="ARBA" id="ARBA00022801"/>
    </source>
</evidence>
<evidence type="ECO:0000313" key="5">
    <source>
        <dbReference type="Proteomes" id="UP001055940"/>
    </source>
</evidence>
<keyword evidence="2" id="KW-0378">Hydrolase</keyword>
<dbReference type="PANTHER" id="PTHR20854">
    <property type="entry name" value="INOSITOL MONOPHOSPHATASE"/>
    <property type="match status" value="1"/>
</dbReference>
<dbReference type="PRINTS" id="PR00377">
    <property type="entry name" value="IMPHPHTASES"/>
</dbReference>
<organism evidence="4 5">
    <name type="scientific">Nocardiopsis exhalans</name>
    <dbReference type="NCBI Taxonomy" id="163604"/>
    <lineage>
        <taxon>Bacteria</taxon>
        <taxon>Bacillati</taxon>
        <taxon>Actinomycetota</taxon>
        <taxon>Actinomycetes</taxon>
        <taxon>Streptosporangiales</taxon>
        <taxon>Nocardiopsidaceae</taxon>
        <taxon>Nocardiopsis</taxon>
    </lineage>
</organism>
<dbReference type="Gene3D" id="3.30.540.10">
    <property type="entry name" value="Fructose-1,6-Bisphosphatase, subunit A, domain 1"/>
    <property type="match status" value="1"/>
</dbReference>
<name>A0ABY5D1A5_9ACTN</name>
<evidence type="ECO:0000256" key="3">
    <source>
        <dbReference type="ARBA" id="ARBA00022842"/>
    </source>
</evidence>
<dbReference type="PANTHER" id="PTHR20854:SF4">
    <property type="entry name" value="INOSITOL-1-MONOPHOSPHATASE-RELATED"/>
    <property type="match status" value="1"/>
</dbReference>
<gene>
    <name evidence="4" type="ORF">NE857_22545</name>
</gene>
<dbReference type="Gene3D" id="3.40.190.80">
    <property type="match status" value="1"/>
</dbReference>
<dbReference type="SUPFAM" id="SSF56655">
    <property type="entry name" value="Carbohydrate phosphatase"/>
    <property type="match status" value="1"/>
</dbReference>
<evidence type="ECO:0000256" key="1">
    <source>
        <dbReference type="ARBA" id="ARBA00022723"/>
    </source>
</evidence>
<dbReference type="Proteomes" id="UP001055940">
    <property type="component" value="Chromosome"/>
</dbReference>
<protein>
    <submittedName>
        <fullName evidence="4">Inositol monophosphatase</fullName>
    </submittedName>
</protein>
<accession>A0ABY5D1A5</accession>
<dbReference type="Pfam" id="PF00459">
    <property type="entry name" value="Inositol_P"/>
    <property type="match status" value="1"/>
</dbReference>
<dbReference type="EMBL" id="CP099837">
    <property type="protein sequence ID" value="USY18094.1"/>
    <property type="molecule type" value="Genomic_DNA"/>
</dbReference>
<keyword evidence="5" id="KW-1185">Reference proteome</keyword>
<dbReference type="InterPro" id="IPR000760">
    <property type="entry name" value="Inositol_monophosphatase-like"/>
</dbReference>
<dbReference type="RefSeq" id="WP_254417561.1">
    <property type="nucleotide sequence ID" value="NZ_BAAAJB010000077.1"/>
</dbReference>
<reference evidence="4" key="1">
    <citation type="submission" date="2022-06" db="EMBL/GenBank/DDBJ databases">
        <authorList>
            <person name="Ping M."/>
        </authorList>
    </citation>
    <scope>NUCLEOTIDE SEQUENCE</scope>
    <source>
        <strain evidence="4">JCM11759T</strain>
    </source>
</reference>
<keyword evidence="1" id="KW-0479">Metal-binding</keyword>
<sequence>MTIDFDAVTEILREAADTAVLPHFQTLREDEVSEKSPGEIVTVADREAEAIISPRLRDLLDVPVVGEEATAADPELVRALRNEPAAWLVDPVDGTKNFTRGEREFAVMAALVREGRTVASWILRPTEGTVYTAELGSGAWRDGTRLRREPAPAEPARMRGAVLSRFLSPRQREHVTAVTPEFAEVGAGAYCAGVDYPRLAEGELDFVLFNRTLPWDHAPGGLLLSEAGGAALRLEGDPYRPDDDRVGLLNAADETSWRTVRSLLLPS</sequence>
<dbReference type="InterPro" id="IPR020583">
    <property type="entry name" value="Inositol_monoP_metal-BS"/>
</dbReference>
<proteinExistence type="predicted"/>
<dbReference type="PROSITE" id="PS00629">
    <property type="entry name" value="IMP_1"/>
    <property type="match status" value="1"/>
</dbReference>
<evidence type="ECO:0000313" key="4">
    <source>
        <dbReference type="EMBL" id="USY18094.1"/>
    </source>
</evidence>
<keyword evidence="3" id="KW-0460">Magnesium</keyword>